<keyword evidence="4" id="KW-1185">Reference proteome</keyword>
<name>E3JAU6_PSEI1</name>
<gene>
    <name evidence="3" type="ordered locus">FraEuI1c_5447</name>
</gene>
<evidence type="ECO:0000313" key="3">
    <source>
        <dbReference type="EMBL" id="ADP83434.1"/>
    </source>
</evidence>
<sequence length="158" mass="16690">MTANGPTSPDSAAVVPGIPPSVTEETAVFWAGAAEGRLLVERCQDCGAESFPPYGVCRTCRSRSTEPVEITGRGQVYSLTVNYQRWLPGLEVPYALVLVEFDGHPGVRVLGRLRGCPPEEATIGMSVDVGFEPGPGTCFLDGQERAYSVPSFVAVAGA</sequence>
<dbReference type="STRING" id="298654.FraEuI1c_5447"/>
<dbReference type="Pfam" id="PF12172">
    <property type="entry name" value="zf-ChsH2"/>
    <property type="match status" value="1"/>
</dbReference>
<feature type="domain" description="ChsH2 rubredoxin-like zinc ribbon" evidence="2">
    <location>
        <begin position="30"/>
        <end position="66"/>
    </location>
</feature>
<dbReference type="InterPro" id="IPR052513">
    <property type="entry name" value="Thioester_dehydratase-like"/>
</dbReference>
<protein>
    <recommendedName>
        <fullName evidence="5">DUF35 domain-containing protein</fullName>
    </recommendedName>
</protein>
<dbReference type="Gene3D" id="6.10.30.10">
    <property type="match status" value="1"/>
</dbReference>
<evidence type="ECO:0008006" key="5">
    <source>
        <dbReference type="Google" id="ProtNLM"/>
    </source>
</evidence>
<evidence type="ECO:0000259" key="1">
    <source>
        <dbReference type="Pfam" id="PF01796"/>
    </source>
</evidence>
<dbReference type="PANTHER" id="PTHR34075">
    <property type="entry name" value="BLR3430 PROTEIN"/>
    <property type="match status" value="1"/>
</dbReference>
<proteinExistence type="predicted"/>
<dbReference type="InParanoid" id="E3JAU6"/>
<dbReference type="EMBL" id="CP002299">
    <property type="protein sequence ID" value="ADP83434.1"/>
    <property type="molecule type" value="Genomic_DNA"/>
</dbReference>
<evidence type="ECO:0000313" key="4">
    <source>
        <dbReference type="Proteomes" id="UP000002484"/>
    </source>
</evidence>
<dbReference type="SUPFAM" id="SSF50249">
    <property type="entry name" value="Nucleic acid-binding proteins"/>
    <property type="match status" value="1"/>
</dbReference>
<dbReference type="eggNOG" id="COG1545">
    <property type="taxonomic scope" value="Bacteria"/>
</dbReference>
<dbReference type="RefSeq" id="WP_013426552.1">
    <property type="nucleotide sequence ID" value="NC_014666.1"/>
</dbReference>
<dbReference type="KEGG" id="fri:FraEuI1c_5447"/>
<dbReference type="InterPro" id="IPR022002">
    <property type="entry name" value="ChsH2_Znr"/>
</dbReference>
<dbReference type="PANTHER" id="PTHR34075:SF5">
    <property type="entry name" value="BLR3430 PROTEIN"/>
    <property type="match status" value="1"/>
</dbReference>
<dbReference type="Proteomes" id="UP000002484">
    <property type="component" value="Chromosome"/>
</dbReference>
<dbReference type="InterPro" id="IPR012340">
    <property type="entry name" value="NA-bd_OB-fold"/>
</dbReference>
<accession>E3JAU6</accession>
<feature type="domain" description="ChsH2 C-terminal OB-fold" evidence="1">
    <location>
        <begin position="68"/>
        <end position="131"/>
    </location>
</feature>
<dbReference type="HOGENOM" id="CLU_119412_0_1_11"/>
<dbReference type="Pfam" id="PF01796">
    <property type="entry name" value="OB_ChsH2_C"/>
    <property type="match status" value="1"/>
</dbReference>
<organism evidence="3 4">
    <name type="scientific">Pseudofrankia inefficax (strain DSM 45817 / CECT 9037 / DDB 130130 / EuI1c)</name>
    <name type="common">Frankia inefficax</name>
    <dbReference type="NCBI Taxonomy" id="298654"/>
    <lineage>
        <taxon>Bacteria</taxon>
        <taxon>Bacillati</taxon>
        <taxon>Actinomycetota</taxon>
        <taxon>Actinomycetes</taxon>
        <taxon>Frankiales</taxon>
        <taxon>Frankiaceae</taxon>
        <taxon>Pseudofrankia</taxon>
    </lineage>
</organism>
<evidence type="ECO:0000259" key="2">
    <source>
        <dbReference type="Pfam" id="PF12172"/>
    </source>
</evidence>
<dbReference type="InterPro" id="IPR002878">
    <property type="entry name" value="ChsH2_C"/>
</dbReference>
<reference evidence="3 4" key="1">
    <citation type="submission" date="2010-10" db="EMBL/GenBank/DDBJ databases">
        <title>Complete sequence of Frankia sp. EuI1c.</title>
        <authorList>
            <consortium name="US DOE Joint Genome Institute"/>
            <person name="Lucas S."/>
            <person name="Copeland A."/>
            <person name="Lapidus A."/>
            <person name="Cheng J.-F."/>
            <person name="Bruce D."/>
            <person name="Goodwin L."/>
            <person name="Pitluck S."/>
            <person name="Chertkov O."/>
            <person name="Detter J.C."/>
            <person name="Han C."/>
            <person name="Tapia R."/>
            <person name="Land M."/>
            <person name="Hauser L."/>
            <person name="Jeffries C."/>
            <person name="Kyrpides N."/>
            <person name="Ivanova N."/>
            <person name="Mikhailova N."/>
            <person name="Beauchemin N."/>
            <person name="Sen A."/>
            <person name="Sur S.A."/>
            <person name="Gtari M."/>
            <person name="Wall L."/>
            <person name="Tisa L."/>
            <person name="Woyke T."/>
        </authorList>
    </citation>
    <scope>NUCLEOTIDE SEQUENCE [LARGE SCALE GENOMIC DNA]</scope>
    <source>
        <strain evidence="4">DSM 45817 / CECT 9037 / EuI1c</strain>
    </source>
</reference>
<dbReference type="AlphaFoldDB" id="E3JAU6"/>